<proteinExistence type="predicted"/>
<organism evidence="1 2">
    <name type="scientific">Mucilaginibacter mali</name>
    <dbReference type="NCBI Taxonomy" id="2740462"/>
    <lineage>
        <taxon>Bacteria</taxon>
        <taxon>Pseudomonadati</taxon>
        <taxon>Bacteroidota</taxon>
        <taxon>Sphingobacteriia</taxon>
        <taxon>Sphingobacteriales</taxon>
        <taxon>Sphingobacteriaceae</taxon>
        <taxon>Mucilaginibacter</taxon>
    </lineage>
</organism>
<dbReference type="AlphaFoldDB" id="A0A7D4PX34"/>
<dbReference type="EMBL" id="CP054139">
    <property type="protein sequence ID" value="QKJ33008.1"/>
    <property type="molecule type" value="Genomic_DNA"/>
</dbReference>
<reference evidence="1 2" key="1">
    <citation type="submission" date="2020-05" db="EMBL/GenBank/DDBJ databases">
        <title>Mucilaginibacter mali sp. nov.</title>
        <authorList>
            <person name="Kim H.S."/>
            <person name="Lee K.C."/>
            <person name="Suh M.K."/>
            <person name="Kim J.-S."/>
            <person name="Han K.-I."/>
            <person name="Eom M.K."/>
            <person name="Shin Y.K."/>
            <person name="Lee J.-S."/>
        </authorList>
    </citation>
    <scope>NUCLEOTIDE SEQUENCE [LARGE SCALE GENOMIC DNA]</scope>
    <source>
        <strain evidence="1 2">G2-14</strain>
    </source>
</reference>
<gene>
    <name evidence="1" type="ORF">HQ865_25735</name>
</gene>
<dbReference type="Proteomes" id="UP000505355">
    <property type="component" value="Chromosome"/>
</dbReference>
<evidence type="ECO:0008006" key="3">
    <source>
        <dbReference type="Google" id="ProtNLM"/>
    </source>
</evidence>
<dbReference type="Gene3D" id="3.40.50.12370">
    <property type="match status" value="1"/>
</dbReference>
<dbReference type="RefSeq" id="WP_173417653.1">
    <property type="nucleotide sequence ID" value="NZ_CP054139.1"/>
</dbReference>
<sequence>MKTIFLIADHTAATENAARQALNIARHLHLNIIVGQTQPVGIKTRELAVVDEVEAAPRPVNGMPEVLFIALQQDIGADQVKVEVMDIADYDERRLAAMINQGEIWLVVKGMANSFTADPSPGKFTVEHILNRTRVPVMFIPEQAVVCDFERLVYMADLRYCRCHILRFLTDLAKPYQAGVSVAHISAEGLMNMADEYAEQVFKEEVCRQVHYDKLYLNNIHEKDLARALDVLINGMHNDLLALINHRYHFEQILGGHIGELLPPAITIPIIIFPY</sequence>
<keyword evidence="2" id="KW-1185">Reference proteome</keyword>
<name>A0A7D4PX34_9SPHI</name>
<protein>
    <recommendedName>
        <fullName evidence="3">Universal stress protein</fullName>
    </recommendedName>
</protein>
<evidence type="ECO:0000313" key="2">
    <source>
        <dbReference type="Proteomes" id="UP000505355"/>
    </source>
</evidence>
<evidence type="ECO:0000313" key="1">
    <source>
        <dbReference type="EMBL" id="QKJ33008.1"/>
    </source>
</evidence>
<dbReference type="KEGG" id="mmab:HQ865_25735"/>
<accession>A0A7D4PX34</accession>